<organism evidence="1 2">
    <name type="scientific">Arcticibacter tournemirensis</name>
    <dbReference type="NCBI Taxonomy" id="699437"/>
    <lineage>
        <taxon>Bacteria</taxon>
        <taxon>Pseudomonadati</taxon>
        <taxon>Bacteroidota</taxon>
        <taxon>Sphingobacteriia</taxon>
        <taxon>Sphingobacteriales</taxon>
        <taxon>Sphingobacteriaceae</taxon>
        <taxon>Arcticibacter</taxon>
    </lineage>
</organism>
<evidence type="ECO:0000313" key="2">
    <source>
        <dbReference type="Proteomes" id="UP000322918"/>
    </source>
</evidence>
<dbReference type="OrthoDB" id="597091at2"/>
<sequence length="256" mass="29337">MSSTNKYTVKLTLCEKFKGIIWKVETDYKLNIVAIETRDAESHTTAISAFDFSTGRCLFKELQVEDSWNWGLDRVTSGIIFVHGYISEKSPEHKGIIALNELGEVAWQHYNKTLYTIGEEGLIAYNPSVQPRMLELLSPQNGQMIKYGIKEYNSVHRDIIVPEVVNQDALPDKSLAENIAGPILFAQLKGKDIFSFHMVNGNTFSQKLVVYEHDNIILNEFLAINIQKFNPEAFFIEHNHLFCIRNNKQEFVSYLV</sequence>
<protein>
    <submittedName>
        <fullName evidence="1">DUF4905 domain-containing protein</fullName>
    </submittedName>
</protein>
<reference evidence="1 2" key="1">
    <citation type="submission" date="2019-09" db="EMBL/GenBank/DDBJ databases">
        <title>Pararcticibacter amylolyticus gen. nov., sp. nov., isolated from a rottenly hemp rope, and reclassification of Pedobacter tournemirensis as Pararcticibacter tournemirensis comb. nov.</title>
        <authorList>
            <person name="Cai Y."/>
        </authorList>
    </citation>
    <scope>NUCLEOTIDE SEQUENCE [LARGE SCALE GENOMIC DNA]</scope>
    <source>
        <strain evidence="1 2">TF5-37.2-LB10</strain>
    </source>
</reference>
<keyword evidence="2" id="KW-1185">Reference proteome</keyword>
<dbReference type="Proteomes" id="UP000322918">
    <property type="component" value="Unassembled WGS sequence"/>
</dbReference>
<accession>A0A5M9H9K3</accession>
<dbReference type="EMBL" id="VWNE01000011">
    <property type="protein sequence ID" value="KAA8483602.1"/>
    <property type="molecule type" value="Genomic_DNA"/>
</dbReference>
<proteinExistence type="predicted"/>
<dbReference type="Pfam" id="PF16248">
    <property type="entry name" value="DUF4905"/>
    <property type="match status" value="1"/>
</dbReference>
<name>A0A5M9H9K3_9SPHI</name>
<dbReference type="InterPro" id="IPR032595">
    <property type="entry name" value="DUF4905"/>
</dbReference>
<comment type="caution">
    <text evidence="1">The sequence shown here is derived from an EMBL/GenBank/DDBJ whole genome shotgun (WGS) entry which is preliminary data.</text>
</comment>
<dbReference type="AlphaFoldDB" id="A0A5M9H9K3"/>
<evidence type="ECO:0000313" key="1">
    <source>
        <dbReference type="EMBL" id="KAA8483602.1"/>
    </source>
</evidence>
<gene>
    <name evidence="1" type="ORF">F1649_08490</name>
</gene>
<dbReference type="RefSeq" id="WP_141815601.1">
    <property type="nucleotide sequence ID" value="NZ_VFPL01000001.1"/>
</dbReference>